<evidence type="ECO:0000256" key="8">
    <source>
        <dbReference type="SAM" id="SignalP"/>
    </source>
</evidence>
<feature type="signal peptide" evidence="8">
    <location>
        <begin position="1"/>
        <end position="18"/>
    </location>
</feature>
<reference evidence="10" key="1">
    <citation type="submission" date="2022-11" db="EMBL/GenBank/DDBJ databases">
        <authorList>
            <person name="Morgan W.R."/>
            <person name="Tartar A."/>
        </authorList>
    </citation>
    <scope>NUCLEOTIDE SEQUENCE</scope>
    <source>
        <strain evidence="10">ARSEF 373</strain>
    </source>
</reference>
<protein>
    <recommendedName>
        <fullName evidence="9">Protein kinase domain-containing protein</fullName>
    </recommendedName>
</protein>
<evidence type="ECO:0000256" key="6">
    <source>
        <dbReference type="PIRSR" id="PIRSR630616-2"/>
    </source>
</evidence>
<evidence type="ECO:0000256" key="1">
    <source>
        <dbReference type="ARBA" id="ARBA00022527"/>
    </source>
</evidence>
<dbReference type="Proteomes" id="UP001146120">
    <property type="component" value="Unassembled WGS sequence"/>
</dbReference>
<proteinExistence type="predicted"/>
<keyword evidence="4" id="KW-0418">Kinase</keyword>
<evidence type="ECO:0000256" key="4">
    <source>
        <dbReference type="ARBA" id="ARBA00022777"/>
    </source>
</evidence>
<keyword evidence="3 6" id="KW-0547">Nucleotide-binding</keyword>
<keyword evidence="5 6" id="KW-0067">ATP-binding</keyword>
<evidence type="ECO:0000256" key="3">
    <source>
        <dbReference type="ARBA" id="ARBA00022741"/>
    </source>
</evidence>
<dbReference type="GO" id="GO:0005524">
    <property type="term" value="F:ATP binding"/>
    <property type="evidence" value="ECO:0007669"/>
    <property type="project" value="UniProtKB-KW"/>
</dbReference>
<feature type="binding site" evidence="6">
    <location>
        <position position="73"/>
    </location>
    <ligand>
        <name>ATP</name>
        <dbReference type="ChEBI" id="CHEBI:30616"/>
    </ligand>
</feature>
<dbReference type="Pfam" id="PF00069">
    <property type="entry name" value="Pkinase"/>
    <property type="match status" value="1"/>
</dbReference>
<evidence type="ECO:0000256" key="2">
    <source>
        <dbReference type="ARBA" id="ARBA00022679"/>
    </source>
</evidence>
<dbReference type="InterPro" id="IPR011009">
    <property type="entry name" value="Kinase-like_dom_sf"/>
</dbReference>
<feature type="region of interest" description="Disordered" evidence="7">
    <location>
        <begin position="458"/>
        <end position="478"/>
    </location>
</feature>
<gene>
    <name evidence="10" type="ORF">N0F65_004038</name>
</gene>
<evidence type="ECO:0000256" key="7">
    <source>
        <dbReference type="SAM" id="MobiDB-lite"/>
    </source>
</evidence>
<dbReference type="AlphaFoldDB" id="A0AAV2YH68"/>
<accession>A0AAV2YH68</accession>
<feature type="binding site" evidence="6">
    <location>
        <position position="184"/>
    </location>
    <ligand>
        <name>ATP</name>
        <dbReference type="ChEBI" id="CHEBI:30616"/>
    </ligand>
</feature>
<keyword evidence="1" id="KW-0723">Serine/threonine-protein kinase</keyword>
<feature type="binding site" evidence="6">
    <location>
        <begin position="123"/>
        <end position="125"/>
    </location>
    <ligand>
        <name>ATP</name>
        <dbReference type="ChEBI" id="CHEBI:30616"/>
    </ligand>
</feature>
<dbReference type="PROSITE" id="PS50011">
    <property type="entry name" value="PROTEIN_KINASE_DOM"/>
    <property type="match status" value="1"/>
</dbReference>
<organism evidence="10 11">
    <name type="scientific">Lagenidium giganteum</name>
    <dbReference type="NCBI Taxonomy" id="4803"/>
    <lineage>
        <taxon>Eukaryota</taxon>
        <taxon>Sar</taxon>
        <taxon>Stramenopiles</taxon>
        <taxon>Oomycota</taxon>
        <taxon>Peronosporomycetes</taxon>
        <taxon>Pythiales</taxon>
        <taxon>Pythiaceae</taxon>
    </lineage>
</organism>
<feature type="compositionally biased region" description="Polar residues" evidence="7">
    <location>
        <begin position="460"/>
        <end position="478"/>
    </location>
</feature>
<keyword evidence="8" id="KW-0732">Signal</keyword>
<evidence type="ECO:0000259" key="9">
    <source>
        <dbReference type="PROSITE" id="PS50011"/>
    </source>
</evidence>
<sequence>MWWWGACAGASCCSDVLAESRADVYEELIPILTDDRHTSSSFSDQARLVDRSVVAPGIYVARNKRTQQYVALKVFRKSILKKKESRRRLRHEIKVLSLLRDHPNILQLYGFYTSRSTMEIAFELARGGEVMDRVLLDSKVSRVIGSVASALSFMHRKLIVHGEVRPEHVLYEDSEPEANVILADFGRAAHPSDFTFQNRRAKGTVMWTDLHDIKFLPPFVLRKKQALKLEWPHAAQLDVWALGVTMYILLTASYPFDGKSVDEVEYNALYEELRFPSEKSGIAVSRAAKDLLHRMLCKKPEDAISLDEVLDHPWIESSVASAVVWSDDVLRRRREFVENYGTEVSLSSMRRRTSQSSSFFNKQLSERSLRQKARDEASEETLEDRPSYVSAAGNELQTIEGEIPLSADGLMRQASVEFSRLVDNTSFLSSGTQPKKDPTTPAPTGTLWQALREQRRLLSMKSQSPRSNTVQQQQLKNA</sequence>
<dbReference type="InterPro" id="IPR000719">
    <property type="entry name" value="Prot_kinase_dom"/>
</dbReference>
<comment type="caution">
    <text evidence="10">The sequence shown here is derived from an EMBL/GenBank/DDBJ whole genome shotgun (WGS) entry which is preliminary data.</text>
</comment>
<dbReference type="SUPFAM" id="SSF56112">
    <property type="entry name" value="Protein kinase-like (PK-like)"/>
    <property type="match status" value="1"/>
</dbReference>
<dbReference type="PANTHER" id="PTHR24350">
    <property type="entry name" value="SERINE/THREONINE-PROTEIN KINASE IAL-RELATED"/>
    <property type="match status" value="1"/>
</dbReference>
<dbReference type="GO" id="GO:0004674">
    <property type="term" value="F:protein serine/threonine kinase activity"/>
    <property type="evidence" value="ECO:0007669"/>
    <property type="project" value="UniProtKB-KW"/>
</dbReference>
<evidence type="ECO:0000313" key="10">
    <source>
        <dbReference type="EMBL" id="DAZ92946.1"/>
    </source>
</evidence>
<name>A0AAV2YH68_9STRA</name>
<evidence type="ECO:0000256" key="5">
    <source>
        <dbReference type="ARBA" id="ARBA00022840"/>
    </source>
</evidence>
<evidence type="ECO:0000313" key="11">
    <source>
        <dbReference type="Proteomes" id="UP001146120"/>
    </source>
</evidence>
<feature type="region of interest" description="Disordered" evidence="7">
    <location>
        <begin position="426"/>
        <end position="446"/>
    </location>
</feature>
<dbReference type="InterPro" id="IPR030616">
    <property type="entry name" value="Aur-like"/>
</dbReference>
<keyword evidence="2" id="KW-0808">Transferase</keyword>
<reference evidence="10" key="2">
    <citation type="journal article" date="2023" name="Microbiol Resour">
        <title>Decontamination and Annotation of the Draft Genome Sequence of the Oomycete Lagenidium giganteum ARSEF 373.</title>
        <authorList>
            <person name="Morgan W.R."/>
            <person name="Tartar A."/>
        </authorList>
    </citation>
    <scope>NUCLEOTIDE SEQUENCE</scope>
    <source>
        <strain evidence="10">ARSEF 373</strain>
    </source>
</reference>
<dbReference type="Gene3D" id="1.10.510.10">
    <property type="entry name" value="Transferase(Phosphotransferase) domain 1"/>
    <property type="match status" value="1"/>
</dbReference>
<dbReference type="EMBL" id="DAKRPA010000363">
    <property type="protein sequence ID" value="DAZ92946.1"/>
    <property type="molecule type" value="Genomic_DNA"/>
</dbReference>
<keyword evidence="11" id="KW-1185">Reference proteome</keyword>
<feature type="compositionally biased region" description="Basic and acidic residues" evidence="7">
    <location>
        <begin position="364"/>
        <end position="376"/>
    </location>
</feature>
<feature type="chain" id="PRO_5044010847" description="Protein kinase domain-containing protein" evidence="8">
    <location>
        <begin position="19"/>
        <end position="478"/>
    </location>
</feature>
<feature type="region of interest" description="Disordered" evidence="7">
    <location>
        <begin position="357"/>
        <end position="388"/>
    </location>
</feature>
<feature type="domain" description="Protein kinase" evidence="9">
    <location>
        <begin position="31"/>
        <end position="315"/>
    </location>
</feature>